<dbReference type="PROSITE" id="PS00455">
    <property type="entry name" value="AMP_BINDING"/>
    <property type="match status" value="1"/>
</dbReference>
<comment type="caution">
    <text evidence="5">Lacks conserved residue(s) required for the propagation of feature annotation.</text>
</comment>
<dbReference type="PROSITE" id="PS50075">
    <property type="entry name" value="CARRIER"/>
    <property type="match status" value="1"/>
</dbReference>
<keyword evidence="2 5" id="KW-0597">Phosphoprotein</keyword>
<feature type="binding site" evidence="5">
    <location>
        <position position="964"/>
    </location>
    <ligand>
        <name>NADP(+)</name>
        <dbReference type="ChEBI" id="CHEBI:58349"/>
    </ligand>
</feature>
<dbReference type="Gene3D" id="1.10.1200.10">
    <property type="entry name" value="ACP-like"/>
    <property type="match status" value="1"/>
</dbReference>
<organism evidence="8 9">
    <name type="scientific">Streptomyces tremellae</name>
    <dbReference type="NCBI Taxonomy" id="1124239"/>
    <lineage>
        <taxon>Bacteria</taxon>
        <taxon>Bacillati</taxon>
        <taxon>Actinomycetota</taxon>
        <taxon>Actinomycetes</taxon>
        <taxon>Kitasatosporales</taxon>
        <taxon>Streptomycetaceae</taxon>
        <taxon>Streptomyces</taxon>
    </lineage>
</organism>
<dbReference type="CDD" id="cd05235">
    <property type="entry name" value="SDR_e1"/>
    <property type="match status" value="1"/>
</dbReference>
<dbReference type="InterPro" id="IPR036291">
    <property type="entry name" value="NAD(P)-bd_dom_sf"/>
</dbReference>
<dbReference type="CDD" id="cd17632">
    <property type="entry name" value="AFD_CAR-like"/>
    <property type="match status" value="1"/>
</dbReference>
<feature type="binding site" evidence="5">
    <location>
        <position position="622"/>
    </location>
    <ligand>
        <name>AMP</name>
        <dbReference type="ChEBI" id="CHEBI:456215"/>
    </ligand>
</feature>
<dbReference type="PANTHER" id="PTHR43272">
    <property type="entry name" value="LONG-CHAIN-FATTY-ACID--COA LIGASE"/>
    <property type="match status" value="1"/>
</dbReference>
<feature type="binding site" evidence="5">
    <location>
        <position position="832"/>
    </location>
    <ligand>
        <name>NADP(+)</name>
        <dbReference type="ChEBI" id="CHEBI:58349"/>
    </ligand>
</feature>
<dbReference type="SUPFAM" id="SSF56801">
    <property type="entry name" value="Acetyl-CoA synthetase-like"/>
    <property type="match status" value="1"/>
</dbReference>
<feature type="binding site" evidence="5">
    <location>
        <begin position="795"/>
        <end position="798"/>
    </location>
    <ligand>
        <name>NADP(+)</name>
        <dbReference type="ChEBI" id="CHEBI:58349"/>
    </ligand>
</feature>
<comment type="domain">
    <text evidence="5">The N-terminal domain likely catalyzes substrate activation by formation of an initial acyl-AMP intermediate, the central region contains the phosphopantetheine attachment site, and the C-terminal domain catalyzes the reduction by NADPH of the intermediate thioester formed from the attack of the phosphopantetheine thiol at the carbonyl carbon of acyl-AMP.</text>
</comment>
<feature type="binding site" evidence="5">
    <location>
        <position position="500"/>
    </location>
    <ligand>
        <name>AMP</name>
        <dbReference type="ChEBI" id="CHEBI:456215"/>
    </ligand>
</feature>
<dbReference type="Gene3D" id="3.40.50.12780">
    <property type="entry name" value="N-terminal domain of ligase-like"/>
    <property type="match status" value="1"/>
</dbReference>
<keyword evidence="9" id="KW-1185">Reference proteome</keyword>
<keyword evidence="4 5" id="KW-0067">ATP-binding</keyword>
<feature type="domain" description="Carrier" evidence="7">
    <location>
        <begin position="661"/>
        <end position="736"/>
    </location>
</feature>
<evidence type="ECO:0000259" key="7">
    <source>
        <dbReference type="PROSITE" id="PS50075"/>
    </source>
</evidence>
<keyword evidence="5" id="KW-0560">Oxidoreductase</keyword>
<dbReference type="InterPro" id="IPR046407">
    <property type="entry name" value="CAR"/>
</dbReference>
<dbReference type="PANTHER" id="PTHR43272:SF33">
    <property type="entry name" value="AMP-BINDING DOMAIN-CONTAINING PROTEIN-RELATED"/>
    <property type="match status" value="1"/>
</dbReference>
<comment type="catalytic activity">
    <reaction evidence="5">
        <text>a carboxylate + ATP + NADPH + H(+) = an aldehyde + AMP + diphosphate + NADP(+)</text>
        <dbReference type="Rhea" id="RHEA:50916"/>
        <dbReference type="ChEBI" id="CHEBI:15378"/>
        <dbReference type="ChEBI" id="CHEBI:17478"/>
        <dbReference type="ChEBI" id="CHEBI:29067"/>
        <dbReference type="ChEBI" id="CHEBI:30616"/>
        <dbReference type="ChEBI" id="CHEBI:33019"/>
        <dbReference type="ChEBI" id="CHEBI:57783"/>
        <dbReference type="ChEBI" id="CHEBI:58349"/>
        <dbReference type="ChEBI" id="CHEBI:456215"/>
    </reaction>
</comment>
<dbReference type="InterPro" id="IPR010080">
    <property type="entry name" value="Thioester_reductase-like_dom"/>
</dbReference>
<dbReference type="InterPro" id="IPR020806">
    <property type="entry name" value="PKS_PP-bd"/>
</dbReference>
<feature type="binding site" evidence="5">
    <location>
        <begin position="888"/>
        <end position="890"/>
    </location>
    <ligand>
        <name>NADP(+)</name>
        <dbReference type="ChEBI" id="CHEBI:58349"/>
    </ligand>
</feature>
<feature type="region of interest" description="Disordered" evidence="6">
    <location>
        <begin position="1"/>
        <end position="40"/>
    </location>
</feature>
<feature type="binding site" evidence="5">
    <location>
        <position position="991"/>
    </location>
    <ligand>
        <name>NADP(+)</name>
        <dbReference type="ChEBI" id="CHEBI:58349"/>
    </ligand>
</feature>
<keyword evidence="3 5" id="KW-0547">Nucleotide-binding</keyword>
<dbReference type="InterPro" id="IPR013120">
    <property type="entry name" value="FAR_NAD-bd"/>
</dbReference>
<feature type="binding site" evidence="5">
    <location>
        <position position="427"/>
    </location>
    <ligand>
        <name>AMP</name>
        <dbReference type="ChEBI" id="CHEBI:456215"/>
    </ligand>
</feature>
<evidence type="ECO:0000256" key="4">
    <source>
        <dbReference type="ARBA" id="ARBA00022840"/>
    </source>
</evidence>
<dbReference type="Pfam" id="PF07993">
    <property type="entry name" value="NAD_binding_4"/>
    <property type="match status" value="1"/>
</dbReference>
<feature type="binding site" evidence="5">
    <location>
        <position position="928"/>
    </location>
    <ligand>
        <name>NADP(+)</name>
        <dbReference type="ChEBI" id="CHEBI:58349"/>
    </ligand>
</feature>
<dbReference type="HAMAP" id="MF_02247">
    <property type="entry name" value="Carbox_acid_reduct"/>
    <property type="match status" value="1"/>
</dbReference>
<evidence type="ECO:0000256" key="6">
    <source>
        <dbReference type="SAM" id="MobiDB-lite"/>
    </source>
</evidence>
<feature type="binding site" evidence="5">
    <location>
        <position position="822"/>
    </location>
    <ligand>
        <name>NADP(+)</name>
        <dbReference type="ChEBI" id="CHEBI:58349"/>
    </ligand>
</feature>
<sequence>MSTESKVSDDQGEQSAAAGGDEAWRREGLPSEAVSEAARAPGLSLGQTIERVMRGYADRPALGHRATEVVRDPASGRSTLRLLPRFETVSYGELWSRAAALATAWATAPSEADSTDSTDAALRPGDFVATIGFTSDSYLTVDLAAVYLGAPQVPLQPTAPASQLLPILEETGPRLLATSTACLEKAVELALTTPSAPRIVVFDHHPEDDGEREVYEAAARRLGGAGRGLVTLEELIGRGRSLPAVPLHVPDQGDDPLSLLIYTSGSTGAPKGAIYRESILRGYWTGAFPGIEGVPAVTVSYMPMSHMFGRVSILATLGMGGLNHFTARSDLSTLFEDIALARPTDLLAVPRIFDMLFQEYQGERDRREGEFADEEQLEAALLADLRERFLGGRVHRAVVGSAPISREMKAFAESCLGLPLHDGYGSTEAGMVIMDGRVQRPPVLEYKLVDVPELGYFHTDVPHPRGELLLRTRSIFPGYYKRPDVTASVFDDEGFYKTGDIMAEVGPDQLVYLDRRNNVQKLSQGEFVAVSKVESVFTSNPLIRQIYVYGSSEQPYLLAVVVPSEPALRAAEGPDALKRLLADALQRTAQETGLESYETPRDFLVETEPFTTANGMLSDLRKLLRPRLRERYGERLEALYAELARSQSEQLRALRHGGADQPVYETVARAAQALLGCSGTDVHPGVRFTDLGGDSLSALSFSNLLKETFGVEVPVGLVIGPAATLRSLADHVEARLATGADRPTFTSVHGADAVEVHAADLSLEKFIDPAVLDAAAALPRPGGEPPRTVLLTGATGYLGRFMCVDWLERLAERGGKLVCVVRGADDAAARRRLDDTFDTGDQELLRHYRELAADHLEVVAGDLGEVRLGLDRATWDRLAGEVDVVMHPGALVNHVLPYEQLFGPNVVGTAELIRFAVTGRIKPFTNVSTVAVGDQVDQEAFDEVSDIRELSPVRKCDDSYANGYAMSKWAGEVLLREAHEKCGLPVSVFRSDMILTHSRYTGQLNLPDMFTRLILSLVATGVAPKSFYRLDREGNRQRAHYDGLPADFSARAVDVIGAANTAGYRTYHVLNPHQDGLSLDTYVDWLAADGLAMTRIDDYDEWLGRFSTALRALPEAQRRQSLLPLLHSYGTPGVPLDRGAAPADEFRRAVRAADIEGYDDIPHVTPELITKYVSDLRQLGLL</sequence>
<dbReference type="InterPro" id="IPR020845">
    <property type="entry name" value="AMP-binding_CS"/>
</dbReference>
<feature type="binding site" evidence="5">
    <location>
        <begin position="512"/>
        <end position="515"/>
    </location>
    <ligand>
        <name>AMP</name>
        <dbReference type="ChEBI" id="CHEBI:456215"/>
    </ligand>
</feature>
<dbReference type="RefSeq" id="WP_345646834.1">
    <property type="nucleotide sequence ID" value="NZ_BAABEP010000018.1"/>
</dbReference>
<feature type="binding site" evidence="5">
    <location>
        <position position="401"/>
    </location>
    <ligand>
        <name>AMP</name>
        <dbReference type="ChEBI" id="CHEBI:456215"/>
    </ligand>
</feature>
<dbReference type="NCBIfam" id="NF041592">
    <property type="entry name" value="carboxyl_red"/>
    <property type="match status" value="1"/>
</dbReference>
<evidence type="ECO:0000256" key="3">
    <source>
        <dbReference type="ARBA" id="ARBA00022741"/>
    </source>
</evidence>
<dbReference type="Pfam" id="PF00550">
    <property type="entry name" value="PP-binding"/>
    <property type="match status" value="1"/>
</dbReference>
<dbReference type="InterPro" id="IPR009081">
    <property type="entry name" value="PP-bd_ACP"/>
</dbReference>
<reference evidence="9" key="1">
    <citation type="journal article" date="2019" name="Int. J. Syst. Evol. Microbiol.">
        <title>The Global Catalogue of Microorganisms (GCM) 10K type strain sequencing project: providing services to taxonomists for standard genome sequencing and annotation.</title>
        <authorList>
            <consortium name="The Broad Institute Genomics Platform"/>
            <consortium name="The Broad Institute Genome Sequencing Center for Infectious Disease"/>
            <person name="Wu L."/>
            <person name="Ma J."/>
        </authorList>
    </citation>
    <scope>NUCLEOTIDE SEQUENCE [LARGE SCALE GENOMIC DNA]</scope>
    <source>
        <strain evidence="9">JCM 30846</strain>
    </source>
</reference>
<comment type="caution">
    <text evidence="8">The sequence shown here is derived from an EMBL/GenBank/DDBJ whole genome shotgun (WGS) entry which is preliminary data.</text>
</comment>
<name>A0ABP7F641_9ACTN</name>
<dbReference type="SUPFAM" id="SSF47336">
    <property type="entry name" value="ACP-like"/>
    <property type="match status" value="1"/>
</dbReference>
<dbReference type="Gene3D" id="3.40.50.720">
    <property type="entry name" value="NAD(P)-binding Rossmann-like Domain"/>
    <property type="match status" value="1"/>
</dbReference>
<feature type="binding site" evidence="5">
    <location>
        <position position="306"/>
    </location>
    <ligand>
        <name>AMP</name>
        <dbReference type="ChEBI" id="CHEBI:456215"/>
    </ligand>
</feature>
<evidence type="ECO:0000256" key="2">
    <source>
        <dbReference type="ARBA" id="ARBA00022553"/>
    </source>
</evidence>
<dbReference type="Proteomes" id="UP001499884">
    <property type="component" value="Unassembled WGS sequence"/>
</dbReference>
<evidence type="ECO:0000313" key="8">
    <source>
        <dbReference type="EMBL" id="GAA3731134.1"/>
    </source>
</evidence>
<comment type="cofactor">
    <cofactor evidence="5">
        <name>pantetheine 4'-phosphate</name>
        <dbReference type="ChEBI" id="CHEBI:47942"/>
    </cofactor>
    <text evidence="5">Binds 1 phosphopantetheine covalently.</text>
</comment>
<evidence type="ECO:0000256" key="5">
    <source>
        <dbReference type="HAMAP-Rule" id="MF_02247"/>
    </source>
</evidence>
<proteinExistence type="inferred from homology"/>
<dbReference type="InterPro" id="IPR000873">
    <property type="entry name" value="AMP-dep_synth/lig_dom"/>
</dbReference>
<evidence type="ECO:0000313" key="9">
    <source>
        <dbReference type="Proteomes" id="UP001499884"/>
    </source>
</evidence>
<feature type="modified residue" description="O-(pantetheine 4'-phosphoryl)serine" evidence="5">
    <location>
        <position position="695"/>
    </location>
</feature>
<dbReference type="EC" id="1.2.1.-" evidence="5"/>
<dbReference type="NCBIfam" id="TIGR01746">
    <property type="entry name" value="Thioester-redct"/>
    <property type="match status" value="1"/>
</dbReference>
<dbReference type="EMBL" id="BAABEP010000018">
    <property type="protein sequence ID" value="GAA3731134.1"/>
    <property type="molecule type" value="Genomic_DNA"/>
</dbReference>
<feature type="binding site" evidence="5">
    <location>
        <begin position="422"/>
        <end position="423"/>
    </location>
    <ligand>
        <name>AMP</name>
        <dbReference type="ChEBI" id="CHEBI:456215"/>
    </ligand>
</feature>
<feature type="binding site" evidence="5">
    <location>
        <position position="968"/>
    </location>
    <ligand>
        <name>NADP(+)</name>
        <dbReference type="ChEBI" id="CHEBI:58349"/>
    </ligand>
</feature>
<comment type="similarity">
    <text evidence="5">Belongs to the ATP-dependent AMP-binding enzyme family. Carboxylic acid reductase subfamily.</text>
</comment>
<gene>
    <name evidence="5" type="primary">car</name>
    <name evidence="8" type="ORF">GCM10023082_31000</name>
</gene>
<protein>
    <recommendedName>
        <fullName evidence="5">Carboxylic acid reductase</fullName>
        <shortName evidence="5">CAR</shortName>
        <ecNumber evidence="5">1.2.1.-</ecNumber>
    </recommendedName>
    <alternativeName>
        <fullName evidence="5">ATP/NADPH-dependent carboxylic acid reductase</fullName>
    </alternativeName>
</protein>
<feature type="binding site" evidence="5">
    <location>
        <position position="521"/>
    </location>
    <ligand>
        <name>AMP</name>
        <dbReference type="ChEBI" id="CHEBI:456215"/>
    </ligand>
</feature>
<dbReference type="InterPro" id="IPR036736">
    <property type="entry name" value="ACP-like_sf"/>
</dbReference>
<dbReference type="SMART" id="SM00823">
    <property type="entry name" value="PKS_PP"/>
    <property type="match status" value="1"/>
</dbReference>
<keyword evidence="5" id="KW-0521">NADP</keyword>
<accession>A0ABP7F641</accession>
<dbReference type="Pfam" id="PF00501">
    <property type="entry name" value="AMP-binding"/>
    <property type="match status" value="1"/>
</dbReference>
<dbReference type="SUPFAM" id="SSF51735">
    <property type="entry name" value="NAD(P)-binding Rossmann-fold domains"/>
    <property type="match status" value="1"/>
</dbReference>
<evidence type="ECO:0000256" key="1">
    <source>
        <dbReference type="ARBA" id="ARBA00022450"/>
    </source>
</evidence>
<dbReference type="InterPro" id="IPR042099">
    <property type="entry name" value="ANL_N_sf"/>
</dbReference>
<keyword evidence="1 5" id="KW-0596">Phosphopantetheine</keyword>
<comment type="function">
    <text evidence="5">Catalyzes the ATP- and NADPH-dependent reduction of carboxylic acids to the corresponding aldehydes.</text>
</comment>